<feature type="signal peptide" evidence="1">
    <location>
        <begin position="1"/>
        <end position="26"/>
    </location>
</feature>
<sequence>MTFRFQTFAAGAFLSLAMGLSLPSLADGFYANETLQRQAPDAFALQPEAHDFLVSAYALTIKDGDRLLGLIAEDKALTNAIQQWPEMTIEQQIPWLKKVFALEVRSFGTKAPQLIIDNHSYANKMVYFDFDIEAGGNGIVYLNPDKLAEEEAYASLAFLIHETRHSYQFQQALNANASDSDSEIVAISAGYLAAFKAQKQLKGFGFSDFLTLLNEFEAFQYGNYVIGQLTDWQIDMNNMGTFASQFDNQGQLKIDLNTLSANVDELSLLAQYNELAKEQFELRQRQQ</sequence>
<evidence type="ECO:0000313" key="3">
    <source>
        <dbReference type="Proteomes" id="UP001202134"/>
    </source>
</evidence>
<dbReference type="EMBL" id="JAKIKU010000007">
    <property type="protein sequence ID" value="MCL1046471.1"/>
    <property type="molecule type" value="Genomic_DNA"/>
</dbReference>
<evidence type="ECO:0000313" key="2">
    <source>
        <dbReference type="EMBL" id="MCL1046471.1"/>
    </source>
</evidence>
<keyword evidence="1" id="KW-0732">Signal</keyword>
<proteinExistence type="predicted"/>
<keyword evidence="3" id="KW-1185">Reference proteome</keyword>
<dbReference type="Proteomes" id="UP001202134">
    <property type="component" value="Unassembled WGS sequence"/>
</dbReference>
<comment type="caution">
    <text evidence="2">The sequence shown here is derived from an EMBL/GenBank/DDBJ whole genome shotgun (WGS) entry which is preliminary data.</text>
</comment>
<accession>A0ABT0KRI9</accession>
<organism evidence="2 3">
    <name type="scientific">Shewanella electrodiphila</name>
    <dbReference type="NCBI Taxonomy" id="934143"/>
    <lineage>
        <taxon>Bacteria</taxon>
        <taxon>Pseudomonadati</taxon>
        <taxon>Pseudomonadota</taxon>
        <taxon>Gammaproteobacteria</taxon>
        <taxon>Alteromonadales</taxon>
        <taxon>Shewanellaceae</taxon>
        <taxon>Shewanella</taxon>
    </lineage>
</organism>
<name>A0ABT0KRI9_9GAMM</name>
<dbReference type="RefSeq" id="WP_248956136.1">
    <property type="nucleotide sequence ID" value="NZ_JAKIKU010000007.1"/>
</dbReference>
<protein>
    <submittedName>
        <fullName evidence="2">Uncharacterized protein</fullName>
    </submittedName>
</protein>
<feature type="chain" id="PRO_5045370975" evidence="1">
    <location>
        <begin position="27"/>
        <end position="287"/>
    </location>
</feature>
<reference evidence="2 3" key="1">
    <citation type="submission" date="2022-01" db="EMBL/GenBank/DDBJ databases">
        <title>Whole genome-based taxonomy of the Shewanellaceae.</title>
        <authorList>
            <person name="Martin-Rodriguez A.J."/>
        </authorList>
    </citation>
    <scope>NUCLEOTIDE SEQUENCE [LARGE SCALE GENOMIC DNA]</scope>
    <source>
        <strain evidence="2 3">DSM 24955</strain>
    </source>
</reference>
<gene>
    <name evidence="2" type="ORF">L2737_14230</name>
</gene>
<evidence type="ECO:0000256" key="1">
    <source>
        <dbReference type="SAM" id="SignalP"/>
    </source>
</evidence>